<dbReference type="Proteomes" id="UP000790347">
    <property type="component" value="Unassembled WGS sequence"/>
</dbReference>
<evidence type="ECO:0000256" key="10">
    <source>
        <dbReference type="SAM" id="MobiDB-lite"/>
    </source>
</evidence>
<dbReference type="PANTHER" id="PTHR47634">
    <property type="entry name" value="PROTEIN KINASE DOMAIN-CONTAINING PROTEIN-RELATED"/>
    <property type="match status" value="1"/>
</dbReference>
<dbReference type="EC" id="2.7.11.1" evidence="1"/>
<evidence type="ECO:0000256" key="1">
    <source>
        <dbReference type="ARBA" id="ARBA00012513"/>
    </source>
</evidence>
<gene>
    <name evidence="12" type="primary">SRPK2_3</name>
    <name evidence="12" type="ORF">DERF_009000</name>
</gene>
<proteinExistence type="predicted"/>
<evidence type="ECO:0000313" key="13">
    <source>
        <dbReference type="Proteomes" id="UP000790347"/>
    </source>
</evidence>
<evidence type="ECO:0000259" key="11">
    <source>
        <dbReference type="PROSITE" id="PS50011"/>
    </source>
</evidence>
<feature type="compositionally biased region" description="Low complexity" evidence="10">
    <location>
        <begin position="594"/>
        <end position="605"/>
    </location>
</feature>
<dbReference type="GO" id="GO:0004674">
    <property type="term" value="F:protein serine/threonine kinase activity"/>
    <property type="evidence" value="ECO:0007669"/>
    <property type="project" value="UniProtKB-KW"/>
</dbReference>
<dbReference type="Gene3D" id="3.30.200.20">
    <property type="entry name" value="Phosphorylase Kinase, domain 1"/>
    <property type="match status" value="1"/>
</dbReference>
<dbReference type="GO" id="GO:0005634">
    <property type="term" value="C:nucleus"/>
    <property type="evidence" value="ECO:0007669"/>
    <property type="project" value="TreeGrafter"/>
</dbReference>
<evidence type="ECO:0000256" key="5">
    <source>
        <dbReference type="ARBA" id="ARBA00022777"/>
    </source>
</evidence>
<evidence type="ECO:0000256" key="9">
    <source>
        <dbReference type="PROSITE-ProRule" id="PRU10141"/>
    </source>
</evidence>
<evidence type="ECO:0000256" key="6">
    <source>
        <dbReference type="ARBA" id="ARBA00022840"/>
    </source>
</evidence>
<feature type="binding site" evidence="9">
    <location>
        <position position="106"/>
    </location>
    <ligand>
        <name>ATP</name>
        <dbReference type="ChEBI" id="CHEBI:30616"/>
    </ligand>
</feature>
<dbReference type="GO" id="GO:0050684">
    <property type="term" value="P:regulation of mRNA processing"/>
    <property type="evidence" value="ECO:0007669"/>
    <property type="project" value="TreeGrafter"/>
</dbReference>
<dbReference type="SUPFAM" id="SSF56112">
    <property type="entry name" value="Protein kinase-like (PK-like)"/>
    <property type="match status" value="1"/>
</dbReference>
<evidence type="ECO:0000256" key="3">
    <source>
        <dbReference type="ARBA" id="ARBA00022679"/>
    </source>
</evidence>
<dbReference type="InterPro" id="IPR008271">
    <property type="entry name" value="Ser/Thr_kinase_AS"/>
</dbReference>
<evidence type="ECO:0000256" key="7">
    <source>
        <dbReference type="ARBA" id="ARBA00047899"/>
    </source>
</evidence>
<keyword evidence="13" id="KW-1185">Reference proteome</keyword>
<feature type="region of interest" description="Disordered" evidence="10">
    <location>
        <begin position="572"/>
        <end position="641"/>
    </location>
</feature>
<protein>
    <recommendedName>
        <fullName evidence="1">non-specific serine/threonine protein kinase</fullName>
        <ecNumber evidence="1">2.7.11.1</ecNumber>
    </recommendedName>
</protein>
<name>A0A922HU39_DERFA</name>
<feature type="compositionally biased region" description="Acidic residues" evidence="10">
    <location>
        <begin position="624"/>
        <end position="638"/>
    </location>
</feature>
<dbReference type="GO" id="GO:0005524">
    <property type="term" value="F:ATP binding"/>
    <property type="evidence" value="ECO:0007669"/>
    <property type="project" value="UniProtKB-UniRule"/>
</dbReference>
<feature type="domain" description="Protein kinase" evidence="11">
    <location>
        <begin position="70"/>
        <end position="545"/>
    </location>
</feature>
<dbReference type="Gene3D" id="1.10.510.10">
    <property type="entry name" value="Transferase(Phosphotransferase) domain 1"/>
    <property type="match status" value="1"/>
</dbReference>
<reference evidence="12" key="1">
    <citation type="submission" date="2013-05" db="EMBL/GenBank/DDBJ databases">
        <authorList>
            <person name="Yim A.K.Y."/>
            <person name="Chan T.F."/>
            <person name="Ji K.M."/>
            <person name="Liu X.Y."/>
            <person name="Zhou J.W."/>
            <person name="Li R.Q."/>
            <person name="Yang K.Y."/>
            <person name="Li J."/>
            <person name="Li M."/>
            <person name="Law P.T.W."/>
            <person name="Wu Y.L."/>
            <person name="Cai Z.L."/>
            <person name="Qin H."/>
            <person name="Bao Y."/>
            <person name="Leung R.K.K."/>
            <person name="Ng P.K.S."/>
            <person name="Zou J."/>
            <person name="Zhong X.J."/>
            <person name="Ran P.X."/>
            <person name="Zhong N.S."/>
            <person name="Liu Z.G."/>
            <person name="Tsui S.K.W."/>
        </authorList>
    </citation>
    <scope>NUCLEOTIDE SEQUENCE</scope>
    <source>
        <strain evidence="12">Derf</strain>
        <tissue evidence="12">Whole organism</tissue>
    </source>
</reference>
<comment type="caution">
    <text evidence="12">The sequence shown here is derived from an EMBL/GenBank/DDBJ whole genome shotgun (WGS) entry which is preliminary data.</text>
</comment>
<dbReference type="PANTHER" id="PTHR47634:SF9">
    <property type="entry name" value="PROTEIN KINASE DOMAIN-CONTAINING PROTEIN-RELATED"/>
    <property type="match status" value="1"/>
</dbReference>
<comment type="catalytic activity">
    <reaction evidence="8">
        <text>L-seryl-[protein] + ATP = O-phospho-L-seryl-[protein] + ADP + H(+)</text>
        <dbReference type="Rhea" id="RHEA:17989"/>
        <dbReference type="Rhea" id="RHEA-COMP:9863"/>
        <dbReference type="Rhea" id="RHEA-COMP:11604"/>
        <dbReference type="ChEBI" id="CHEBI:15378"/>
        <dbReference type="ChEBI" id="CHEBI:29999"/>
        <dbReference type="ChEBI" id="CHEBI:30616"/>
        <dbReference type="ChEBI" id="CHEBI:83421"/>
        <dbReference type="ChEBI" id="CHEBI:456216"/>
        <dbReference type="EC" id="2.7.11.1"/>
    </reaction>
</comment>
<dbReference type="SMART" id="SM00220">
    <property type="entry name" value="S_TKc"/>
    <property type="match status" value="1"/>
</dbReference>
<dbReference type="PROSITE" id="PS00108">
    <property type="entry name" value="PROTEIN_KINASE_ST"/>
    <property type="match status" value="1"/>
</dbReference>
<keyword evidence="6 9" id="KW-0067">ATP-binding</keyword>
<dbReference type="GO" id="GO:0000245">
    <property type="term" value="P:spliceosomal complex assembly"/>
    <property type="evidence" value="ECO:0007669"/>
    <property type="project" value="TreeGrafter"/>
</dbReference>
<organism evidence="12 13">
    <name type="scientific">Dermatophagoides farinae</name>
    <name type="common">American house dust mite</name>
    <dbReference type="NCBI Taxonomy" id="6954"/>
    <lineage>
        <taxon>Eukaryota</taxon>
        <taxon>Metazoa</taxon>
        <taxon>Ecdysozoa</taxon>
        <taxon>Arthropoda</taxon>
        <taxon>Chelicerata</taxon>
        <taxon>Arachnida</taxon>
        <taxon>Acari</taxon>
        <taxon>Acariformes</taxon>
        <taxon>Sarcoptiformes</taxon>
        <taxon>Astigmata</taxon>
        <taxon>Psoroptidia</taxon>
        <taxon>Analgoidea</taxon>
        <taxon>Pyroglyphidae</taxon>
        <taxon>Dermatophagoidinae</taxon>
        <taxon>Dermatophagoides</taxon>
    </lineage>
</organism>
<dbReference type="FunFam" id="1.10.510.10:FF:000275">
    <property type="entry name" value="SRSF protein kinase 2 isoform X3"/>
    <property type="match status" value="1"/>
</dbReference>
<dbReference type="InterPro" id="IPR011009">
    <property type="entry name" value="Kinase-like_dom_sf"/>
</dbReference>
<evidence type="ECO:0000313" key="12">
    <source>
        <dbReference type="EMBL" id="KAH9510480.1"/>
    </source>
</evidence>
<sequence length="654" mass="74225">MDEHNDETLYLNKFEKIIDQDEEDIELISYICRCYIEENIDENREQEDRIDYKLGGYHPLKIFDVLKGRYSAILKLGWGHFSTVWLCWDMKEKIFVAIKVVKSAVKYTETANDEIELLIRVRRADPDHNQEIVQMYDSFQIIGINGSHVCMVFEVLGCTLSDLIIKSQYNGIPLENVRSIIKQVLRGLHYLHHTCGIIHTDLKPQNVLLVGSHEMAQKLAFKALYRIHHNVPLPLSYKSNAPIAQFEAEYRRIEKKFRRKNKKKAKKLANIKSNTSSTTSSTVTNGSNVTNVVNASNVDDVQADNCDSNSIRKEDESICSRPNNNSSNQENLLMAEFAWVYDPSYIKYHEGVGYPEFAAEILESAPRFVRKEIQSGKNGEPAFEICDVCVKIGDLGNACWVNHHFSEVIQTRQYRSPEVILGAGYGPSADVWSLACLAFELATGDFLFYPRSTIDEDHITYMMELLGPLPREVIFAGSRRQKFFDNQGRFLKRSFEDYNIYSLLVNKHKFPKPVANIFADFLETLLNYNPIIRPTALECLKHPFMICDYNYSSRIEMAAACTASFNQSNDGGGNLSDSNAGRSPTIYSQEDNQASAAGSSSSSNSKKPICCLSTATTDNNNDHGDDDENNEEDIDDNDNCGVNHVHINPFNHNI</sequence>
<dbReference type="PROSITE" id="PS00107">
    <property type="entry name" value="PROTEIN_KINASE_ATP"/>
    <property type="match status" value="1"/>
</dbReference>
<evidence type="ECO:0000256" key="8">
    <source>
        <dbReference type="ARBA" id="ARBA00048679"/>
    </source>
</evidence>
<dbReference type="FunFam" id="3.30.200.20:FF:000770">
    <property type="entry name" value="SRSF protein kinase 2"/>
    <property type="match status" value="1"/>
</dbReference>
<dbReference type="PROSITE" id="PS50011">
    <property type="entry name" value="PROTEIN_KINASE_DOM"/>
    <property type="match status" value="1"/>
</dbReference>
<accession>A0A922HU39</accession>
<comment type="catalytic activity">
    <reaction evidence="7">
        <text>L-threonyl-[protein] + ATP = O-phospho-L-threonyl-[protein] + ADP + H(+)</text>
        <dbReference type="Rhea" id="RHEA:46608"/>
        <dbReference type="Rhea" id="RHEA-COMP:11060"/>
        <dbReference type="Rhea" id="RHEA-COMP:11605"/>
        <dbReference type="ChEBI" id="CHEBI:15378"/>
        <dbReference type="ChEBI" id="CHEBI:30013"/>
        <dbReference type="ChEBI" id="CHEBI:30616"/>
        <dbReference type="ChEBI" id="CHEBI:61977"/>
        <dbReference type="ChEBI" id="CHEBI:456216"/>
        <dbReference type="EC" id="2.7.11.1"/>
    </reaction>
</comment>
<dbReference type="Pfam" id="PF00069">
    <property type="entry name" value="Pkinase"/>
    <property type="match status" value="2"/>
</dbReference>
<dbReference type="AlphaFoldDB" id="A0A922HU39"/>
<keyword evidence="4 9" id="KW-0547">Nucleotide-binding</keyword>
<reference evidence="12" key="2">
    <citation type="journal article" date="2022" name="Res Sq">
        <title>Comparative Genomics Reveals Insights into the Divergent Evolution of Astigmatic Mites and Household Pest Adaptations.</title>
        <authorList>
            <person name="Xiong Q."/>
            <person name="Wan A.T.-Y."/>
            <person name="Liu X.-Y."/>
            <person name="Fung C.S.-H."/>
            <person name="Xiao X."/>
            <person name="Malainual N."/>
            <person name="Hou J."/>
            <person name="Wang L."/>
            <person name="Wang M."/>
            <person name="Yang K."/>
            <person name="Cui Y."/>
            <person name="Leung E."/>
            <person name="Nong W."/>
            <person name="Shin S.-K."/>
            <person name="Au S."/>
            <person name="Jeong K.Y."/>
            <person name="Chew F.T."/>
            <person name="Hui J."/>
            <person name="Leung T.F."/>
            <person name="Tungtrongchitr A."/>
            <person name="Zhong N."/>
            <person name="Liu Z."/>
            <person name="Tsui S."/>
        </authorList>
    </citation>
    <scope>NUCLEOTIDE SEQUENCE</scope>
    <source>
        <strain evidence="12">Derf</strain>
        <tissue evidence="12">Whole organism</tissue>
    </source>
</reference>
<keyword evidence="5 12" id="KW-0418">Kinase</keyword>
<feature type="compositionally biased region" description="Polar residues" evidence="10">
    <location>
        <begin position="572"/>
        <end position="593"/>
    </location>
</feature>
<dbReference type="InterPro" id="IPR051334">
    <property type="entry name" value="SRPK"/>
</dbReference>
<dbReference type="EMBL" id="ASGP02000004">
    <property type="protein sequence ID" value="KAH9510480.1"/>
    <property type="molecule type" value="Genomic_DNA"/>
</dbReference>
<evidence type="ECO:0000256" key="2">
    <source>
        <dbReference type="ARBA" id="ARBA00022527"/>
    </source>
</evidence>
<dbReference type="InterPro" id="IPR017441">
    <property type="entry name" value="Protein_kinase_ATP_BS"/>
</dbReference>
<dbReference type="InterPro" id="IPR000719">
    <property type="entry name" value="Prot_kinase_dom"/>
</dbReference>
<keyword evidence="2" id="KW-0723">Serine/threonine-protein kinase</keyword>
<evidence type="ECO:0000256" key="4">
    <source>
        <dbReference type="ARBA" id="ARBA00022741"/>
    </source>
</evidence>
<keyword evidence="3" id="KW-0808">Transferase</keyword>
<dbReference type="GO" id="GO:0005737">
    <property type="term" value="C:cytoplasm"/>
    <property type="evidence" value="ECO:0007669"/>
    <property type="project" value="TreeGrafter"/>
</dbReference>